<reference evidence="1 2" key="1">
    <citation type="submission" date="2021-03" db="EMBL/GenBank/DDBJ databases">
        <title>The first data on the complete genome of the tetrodotoxin-producing bacterium.</title>
        <authorList>
            <person name="Melnikova D.I."/>
            <person name="Nijland R."/>
            <person name="Magarlamov T.Y."/>
        </authorList>
    </citation>
    <scope>NUCLEOTIDE SEQUENCE [LARGE SCALE GENOMIC DNA]</scope>
    <source>
        <strain evidence="1 2">1839</strain>
    </source>
</reference>
<dbReference type="EMBL" id="CP071709">
    <property type="protein sequence ID" value="QVY63703.1"/>
    <property type="molecule type" value="Genomic_DNA"/>
</dbReference>
<name>A0ABX8FI68_9BACI</name>
<accession>A0ABX8FI68</accession>
<evidence type="ECO:0000313" key="1">
    <source>
        <dbReference type="EMBL" id="QVY63703.1"/>
    </source>
</evidence>
<protein>
    <recommendedName>
        <fullName evidence="3">Phage XkdN-like protein</fullName>
    </recommendedName>
</protein>
<proteinExistence type="predicted"/>
<evidence type="ECO:0000313" key="2">
    <source>
        <dbReference type="Proteomes" id="UP000679247"/>
    </source>
</evidence>
<keyword evidence="2" id="KW-1185">Reference proteome</keyword>
<sequence>MTNMDALEALLGAELKIENDVFIKRLNTHFTVKAIDGQTINKLREQATYHVGKGKNKRAEVNEEDFKGLLIATACVSPDFGNAKLLEKYGAKDAGDCVYKALLAGEITLLQDEILRASGYAEDTDEEIEEVKNS</sequence>
<gene>
    <name evidence="1" type="ORF">J1899_08095</name>
</gene>
<dbReference type="Gene3D" id="3.30.2220.30">
    <property type="match status" value="1"/>
</dbReference>
<dbReference type="Pfam" id="PF08890">
    <property type="entry name" value="Phage_TAC_5"/>
    <property type="match status" value="1"/>
</dbReference>
<dbReference type="InterPro" id="IPR038559">
    <property type="entry name" value="XkdN-like_sf"/>
</dbReference>
<dbReference type="Proteomes" id="UP000679247">
    <property type="component" value="Chromosome"/>
</dbReference>
<dbReference type="InterPro" id="IPR014986">
    <property type="entry name" value="XkdN-like"/>
</dbReference>
<organism evidence="1 2">
    <name type="scientific">Cytobacillus gottheilii</name>
    <dbReference type="NCBI Taxonomy" id="859144"/>
    <lineage>
        <taxon>Bacteria</taxon>
        <taxon>Bacillati</taxon>
        <taxon>Bacillota</taxon>
        <taxon>Bacilli</taxon>
        <taxon>Bacillales</taxon>
        <taxon>Bacillaceae</taxon>
        <taxon>Cytobacillus</taxon>
    </lineage>
</organism>
<evidence type="ECO:0008006" key="3">
    <source>
        <dbReference type="Google" id="ProtNLM"/>
    </source>
</evidence>